<dbReference type="EMBL" id="JABBZM010000001">
    <property type="protein sequence ID" value="NMV36432.1"/>
    <property type="molecule type" value="Genomic_DNA"/>
</dbReference>
<reference evidence="4 7" key="4">
    <citation type="submission" date="2020-04" db="EMBL/GenBank/DDBJ databases">
        <title>Ralstonia insidiosa genome sequencing and assembly.</title>
        <authorList>
            <person name="Martins R.C.R."/>
            <person name="Perdigao-Neto L.V."/>
            <person name="Levin A.S.S."/>
            <person name="Costa S.F."/>
        </authorList>
    </citation>
    <scope>NUCLEOTIDE SEQUENCE [LARGE SCALE GENOMIC DNA]</scope>
    <source>
        <strain evidence="4 7">5047</strain>
    </source>
</reference>
<name>A0A192A6X2_9RALS</name>
<dbReference type="EMBL" id="CP012606">
    <property type="protein sequence ID" value="ANH76317.1"/>
    <property type="molecule type" value="Genomic_DNA"/>
</dbReference>
<dbReference type="PATRIC" id="fig|190721.6.peg.3982"/>
<dbReference type="EMBL" id="CP016023">
    <property type="protein sequence ID" value="ANJ76088.1"/>
    <property type="molecule type" value="Genomic_DNA"/>
</dbReference>
<keyword evidence="6" id="KW-1185">Reference proteome</keyword>
<dbReference type="STRING" id="190721.ACS15_4030"/>
<reference evidence="2 5" key="1">
    <citation type="submission" date="2015-09" db="EMBL/GenBank/DDBJ databases">
        <authorList>
            <person name="Xu Y."/>
            <person name="Nagy A."/>
            <person name="Liu N.T."/>
            <person name="Nou X."/>
        </authorList>
    </citation>
    <scope>NUCLEOTIDE SEQUENCE [LARGE SCALE GENOMIC DNA]</scope>
    <source>
        <strain evidence="2 5">FC1138</strain>
    </source>
</reference>
<reference evidence="6" key="2">
    <citation type="submission" date="2016-06" db="EMBL/GenBank/DDBJ databases">
        <authorList>
            <person name="Xu Y."/>
            <person name="Nagy A."/>
            <person name="Yan X."/>
            <person name="Kim S.W."/>
            <person name="Haley B."/>
            <person name="Liu N.T."/>
            <person name="Nou X."/>
        </authorList>
    </citation>
    <scope>NUCLEOTIDE SEQUENCE [LARGE SCALE GENOMIC DNA]</scope>
    <source>
        <strain evidence="6">ATCC 49129</strain>
    </source>
</reference>
<accession>A0A192A6X2</accession>
<evidence type="ECO:0000313" key="4">
    <source>
        <dbReference type="EMBL" id="NMV36432.1"/>
    </source>
</evidence>
<dbReference type="Proteomes" id="UP000575469">
    <property type="component" value="Unassembled WGS sequence"/>
</dbReference>
<organism evidence="3 6">
    <name type="scientific">Ralstonia insidiosa</name>
    <dbReference type="NCBI Taxonomy" id="190721"/>
    <lineage>
        <taxon>Bacteria</taxon>
        <taxon>Pseudomonadati</taxon>
        <taxon>Pseudomonadota</taxon>
        <taxon>Betaproteobacteria</taxon>
        <taxon>Burkholderiales</taxon>
        <taxon>Burkholderiaceae</taxon>
        <taxon>Ralstonia</taxon>
    </lineage>
</organism>
<keyword evidence="1" id="KW-0472">Membrane</keyword>
<dbReference type="GeneID" id="61528131"/>
<evidence type="ECO:0000256" key="1">
    <source>
        <dbReference type="SAM" id="Phobius"/>
    </source>
</evidence>
<reference evidence="3" key="3">
    <citation type="submission" date="2016-06" db="EMBL/GenBank/DDBJ databases">
        <authorList>
            <person name="Kjaerup R.B."/>
            <person name="Dalgaard T.S."/>
            <person name="Juul-Madsen H.R."/>
        </authorList>
    </citation>
    <scope>NUCLEOTIDE SEQUENCE [LARGE SCALE GENOMIC DNA]</scope>
    <source>
        <strain evidence="3">ATCC 49129</strain>
    </source>
</reference>
<evidence type="ECO:0000313" key="7">
    <source>
        <dbReference type="Proteomes" id="UP000575469"/>
    </source>
</evidence>
<evidence type="ECO:0000313" key="2">
    <source>
        <dbReference type="EMBL" id="ANH76317.1"/>
    </source>
</evidence>
<dbReference type="AlphaFoldDB" id="A0A192A6X2"/>
<protein>
    <submittedName>
        <fullName evidence="2">Transmembrane protein</fullName>
    </submittedName>
</protein>
<dbReference type="Proteomes" id="UP000077927">
    <property type="component" value="Chromosome 2"/>
</dbReference>
<dbReference type="RefSeq" id="WP_031328710.1">
    <property type="nucleotide sequence ID" value="NZ_CP012606.1"/>
</dbReference>
<feature type="transmembrane region" description="Helical" evidence="1">
    <location>
        <begin position="72"/>
        <end position="96"/>
    </location>
</feature>
<evidence type="ECO:0000313" key="6">
    <source>
        <dbReference type="Proteomes" id="UP000078572"/>
    </source>
</evidence>
<evidence type="ECO:0000313" key="3">
    <source>
        <dbReference type="EMBL" id="ANJ76088.1"/>
    </source>
</evidence>
<keyword evidence="1" id="KW-1133">Transmembrane helix</keyword>
<dbReference type="Proteomes" id="UP000078572">
    <property type="component" value="Chromosome 2"/>
</dbReference>
<proteinExistence type="predicted"/>
<gene>
    <name evidence="3" type="ORF">A9Y76_19050</name>
    <name evidence="2" type="ORF">ACS15_4030</name>
    <name evidence="4" type="ORF">HGR00_00730</name>
</gene>
<keyword evidence="1 2" id="KW-0812">Transmembrane</keyword>
<sequence>MASAGVPPIGLLHAARALRIYRRHEINALAWIALGVCLRSPAPMAALSVALLIVCAWTLTRHIQHLKPLYELPVFSRVLTHGGMAFAAINAALLAVELATGAGRGAWFDADGWLEPAWPQILPGMSGAIELMLVCAQWAAVLGAVAAATAWAWLSLGGGRFLRFPPRSQ</sequence>
<evidence type="ECO:0000313" key="5">
    <source>
        <dbReference type="Proteomes" id="UP000077927"/>
    </source>
</evidence>
<dbReference type="KEGG" id="rin:ACS15_4030"/>
<feature type="transmembrane region" description="Helical" evidence="1">
    <location>
        <begin position="131"/>
        <end position="154"/>
    </location>
</feature>
<dbReference type="OrthoDB" id="8926209at2"/>
<feature type="transmembrane region" description="Helical" evidence="1">
    <location>
        <begin position="41"/>
        <end position="60"/>
    </location>
</feature>